<organism evidence="3 4">
    <name type="scientific">Candidatus Methylobacter titanis</name>
    <dbReference type="NCBI Taxonomy" id="3053457"/>
    <lineage>
        <taxon>Bacteria</taxon>
        <taxon>Pseudomonadati</taxon>
        <taxon>Pseudomonadota</taxon>
        <taxon>Gammaproteobacteria</taxon>
        <taxon>Methylococcales</taxon>
        <taxon>Methylococcaceae</taxon>
        <taxon>Methylobacter</taxon>
    </lineage>
</organism>
<feature type="region of interest" description="Disordered" evidence="1">
    <location>
        <begin position="216"/>
        <end position="236"/>
    </location>
</feature>
<dbReference type="GO" id="GO:0006313">
    <property type="term" value="P:DNA transposition"/>
    <property type="evidence" value="ECO:0007669"/>
    <property type="project" value="InterPro"/>
</dbReference>
<dbReference type="EMBL" id="JAQSDF010000029">
    <property type="protein sequence ID" value="MDI1231420.1"/>
    <property type="molecule type" value="Genomic_DNA"/>
</dbReference>
<dbReference type="AlphaFoldDB" id="A0AA43Q652"/>
<dbReference type="Pfam" id="PF01609">
    <property type="entry name" value="DDE_Tnp_1"/>
    <property type="match status" value="1"/>
</dbReference>
<dbReference type="InterPro" id="IPR012337">
    <property type="entry name" value="RNaseH-like_sf"/>
</dbReference>
<dbReference type="GO" id="GO:0003677">
    <property type="term" value="F:DNA binding"/>
    <property type="evidence" value="ECO:0007669"/>
    <property type="project" value="InterPro"/>
</dbReference>
<evidence type="ECO:0000256" key="1">
    <source>
        <dbReference type="SAM" id="MobiDB-lite"/>
    </source>
</evidence>
<name>A0AA43Q652_9GAMM</name>
<dbReference type="Proteomes" id="UP001160519">
    <property type="component" value="Unassembled WGS sequence"/>
</dbReference>
<accession>A0AA43Q652</accession>
<evidence type="ECO:0000313" key="4">
    <source>
        <dbReference type="Proteomes" id="UP001160519"/>
    </source>
</evidence>
<feature type="domain" description="Transposase IS4-like" evidence="2">
    <location>
        <begin position="20"/>
        <end position="182"/>
    </location>
</feature>
<comment type="caution">
    <text evidence="3">The sequence shown here is derived from an EMBL/GenBank/DDBJ whole genome shotgun (WGS) entry which is preliminary data.</text>
</comment>
<dbReference type="SUPFAM" id="SSF53098">
    <property type="entry name" value="Ribonuclease H-like"/>
    <property type="match status" value="1"/>
</dbReference>
<evidence type="ECO:0000313" key="3">
    <source>
        <dbReference type="EMBL" id="MDI1231420.1"/>
    </source>
</evidence>
<protein>
    <submittedName>
        <fullName evidence="3">Transposase</fullName>
    </submittedName>
</protein>
<dbReference type="GO" id="GO:0004803">
    <property type="term" value="F:transposase activity"/>
    <property type="evidence" value="ECO:0007669"/>
    <property type="project" value="InterPro"/>
</dbReference>
<reference evidence="3" key="1">
    <citation type="submission" date="2023-01" db="EMBL/GenBank/DDBJ databases">
        <title>Biogeochemical cycle of methane in antarctic sediments.</title>
        <authorList>
            <person name="Roldan D.M."/>
            <person name="Menes R.J."/>
        </authorList>
    </citation>
    <scope>NUCLEOTIDE SEQUENCE [LARGE SCALE GENOMIC DNA]</scope>
    <source>
        <strain evidence="3">K-2018 MAG008</strain>
    </source>
</reference>
<evidence type="ECO:0000259" key="2">
    <source>
        <dbReference type="Pfam" id="PF01609"/>
    </source>
</evidence>
<keyword evidence="4" id="KW-1185">Reference proteome</keyword>
<sequence>MHLGVESKPERNCLYPTKMQLALRLLKEFKDAHGNIKVKAVLADALYGEAGFMNAASQIFDKAQVISQLRENQNIEYKGKKRNLKDYFNTTNKGVEVTLRVRGGKDVNATVSSARLKVTAHGKKRFVIALKYEGESDYRYLVATDMTWRAMDIIQAYTFRWLVEVSFEDWKLYEGWGREAKQLDEEGSSRGLILSLLLDHCLGNCSCIALPPASLQSSSFTQSRPPALKTNCPRIP</sequence>
<gene>
    <name evidence="3" type="ORF">PSU93_09750</name>
</gene>
<dbReference type="InterPro" id="IPR002559">
    <property type="entry name" value="Transposase_11"/>
</dbReference>
<proteinExistence type="predicted"/>